<comment type="caution">
    <text evidence="1">The sequence shown here is derived from an EMBL/GenBank/DDBJ whole genome shotgun (WGS) entry which is preliminary data.</text>
</comment>
<organism evidence="1 2">
    <name type="scientific">Streptomyces polygonati</name>
    <dbReference type="NCBI Taxonomy" id="1617087"/>
    <lineage>
        <taxon>Bacteria</taxon>
        <taxon>Bacillati</taxon>
        <taxon>Actinomycetota</taxon>
        <taxon>Actinomycetes</taxon>
        <taxon>Kitasatosporales</taxon>
        <taxon>Streptomycetaceae</taxon>
        <taxon>Streptomyces</taxon>
    </lineage>
</organism>
<evidence type="ECO:0000313" key="1">
    <source>
        <dbReference type="EMBL" id="MFC4036180.1"/>
    </source>
</evidence>
<keyword evidence="2" id="KW-1185">Reference proteome</keyword>
<gene>
    <name evidence="1" type="ORF">ACFO3J_32725</name>
</gene>
<evidence type="ECO:0000313" key="2">
    <source>
        <dbReference type="Proteomes" id="UP001595765"/>
    </source>
</evidence>
<sequence length="123" mass="13347">MDNPSKGPGGSFIEGENPSDPAMVWSTLMHWLVAAREQISEDQARAAVEWISETLGVSHDDLLYAAGLIGHPDSPNVTLNEGMEHFGGDPITFVLYMLLLSGALVATVGDGDPEWLRQFDLHD</sequence>
<accession>A0ABV8HVS1</accession>
<dbReference type="EMBL" id="JBHSBB010000042">
    <property type="protein sequence ID" value="MFC4036180.1"/>
    <property type="molecule type" value="Genomic_DNA"/>
</dbReference>
<proteinExistence type="predicted"/>
<dbReference type="RefSeq" id="WP_386437421.1">
    <property type="nucleotide sequence ID" value="NZ_JBHSBB010000042.1"/>
</dbReference>
<protein>
    <submittedName>
        <fullName evidence="1">Uncharacterized protein</fullName>
    </submittedName>
</protein>
<name>A0ABV8HVS1_9ACTN</name>
<dbReference type="Proteomes" id="UP001595765">
    <property type="component" value="Unassembled WGS sequence"/>
</dbReference>
<reference evidence="2" key="1">
    <citation type="journal article" date="2019" name="Int. J. Syst. Evol. Microbiol.">
        <title>The Global Catalogue of Microorganisms (GCM) 10K type strain sequencing project: providing services to taxonomists for standard genome sequencing and annotation.</title>
        <authorList>
            <consortium name="The Broad Institute Genomics Platform"/>
            <consortium name="The Broad Institute Genome Sequencing Center for Infectious Disease"/>
            <person name="Wu L."/>
            <person name="Ma J."/>
        </authorList>
    </citation>
    <scope>NUCLEOTIDE SEQUENCE [LARGE SCALE GENOMIC DNA]</scope>
    <source>
        <strain evidence="2">CGMCC 4.7237</strain>
    </source>
</reference>